<dbReference type="SUPFAM" id="SSF52768">
    <property type="entry name" value="Arginase/deacetylase"/>
    <property type="match status" value="1"/>
</dbReference>
<dbReference type="RefSeq" id="WP_316662917.1">
    <property type="nucleotide sequence ID" value="NZ_JAWHTF010000007.1"/>
</dbReference>
<comment type="caution">
    <text evidence="5">The sequence shown here is derived from an EMBL/GenBank/DDBJ whole genome shotgun (WGS) entry which is preliminary data.</text>
</comment>
<name>A0ABU3U8U5_9FLAO</name>
<dbReference type="PANTHER" id="PTHR43782">
    <property type="entry name" value="ARGINASE"/>
    <property type="match status" value="1"/>
</dbReference>
<comment type="similarity">
    <text evidence="4">Belongs to the arginase family.</text>
</comment>
<dbReference type="PANTHER" id="PTHR43782:SF3">
    <property type="entry name" value="ARGINASE"/>
    <property type="match status" value="1"/>
</dbReference>
<dbReference type="PROSITE" id="PS51409">
    <property type="entry name" value="ARGINASE_2"/>
    <property type="match status" value="1"/>
</dbReference>
<dbReference type="CDD" id="cd09999">
    <property type="entry name" value="Arginase-like_1"/>
    <property type="match status" value="1"/>
</dbReference>
<evidence type="ECO:0000256" key="4">
    <source>
        <dbReference type="PROSITE-ProRule" id="PRU00742"/>
    </source>
</evidence>
<evidence type="ECO:0000313" key="5">
    <source>
        <dbReference type="EMBL" id="MDU8886818.1"/>
    </source>
</evidence>
<dbReference type="Proteomes" id="UP001268651">
    <property type="component" value="Unassembled WGS sequence"/>
</dbReference>
<dbReference type="InterPro" id="IPR023696">
    <property type="entry name" value="Ureohydrolase_dom_sf"/>
</dbReference>
<protein>
    <submittedName>
        <fullName evidence="5">Arginase family protein</fullName>
    </submittedName>
</protein>
<proteinExistence type="inferred from homology"/>
<reference evidence="5 6" key="1">
    <citation type="submission" date="2023-10" db="EMBL/GenBank/DDBJ databases">
        <title>Marimonas sp. nov. isolated from tidal mud flat.</title>
        <authorList>
            <person name="Jaincy N.J."/>
            <person name="Srinivasan S."/>
            <person name="Lee S.-S."/>
        </authorList>
    </citation>
    <scope>NUCLEOTIDE SEQUENCE [LARGE SCALE GENOMIC DNA]</scope>
    <source>
        <strain evidence="5 6">MJ-SS3</strain>
    </source>
</reference>
<keyword evidence="1" id="KW-0479">Metal-binding</keyword>
<evidence type="ECO:0000256" key="1">
    <source>
        <dbReference type="ARBA" id="ARBA00022723"/>
    </source>
</evidence>
<gene>
    <name evidence="5" type="ORF">RXV94_11655</name>
</gene>
<accession>A0ABU3U8U5</accession>
<dbReference type="InterPro" id="IPR006035">
    <property type="entry name" value="Ureohydrolase"/>
</dbReference>
<keyword evidence="6" id="KW-1185">Reference proteome</keyword>
<dbReference type="Gene3D" id="3.40.800.10">
    <property type="entry name" value="Ureohydrolase domain"/>
    <property type="match status" value="1"/>
</dbReference>
<evidence type="ECO:0000313" key="6">
    <source>
        <dbReference type="Proteomes" id="UP001268651"/>
    </source>
</evidence>
<dbReference type="EMBL" id="JAWHTF010000007">
    <property type="protein sequence ID" value="MDU8886818.1"/>
    <property type="molecule type" value="Genomic_DNA"/>
</dbReference>
<organism evidence="5 6">
    <name type="scientific">Gilvirhabdus luticola</name>
    <dbReference type="NCBI Taxonomy" id="3079858"/>
    <lineage>
        <taxon>Bacteria</taxon>
        <taxon>Pseudomonadati</taxon>
        <taxon>Bacteroidota</taxon>
        <taxon>Flavobacteriia</taxon>
        <taxon>Flavobacteriales</taxon>
        <taxon>Flavobacteriaceae</taxon>
        <taxon>Gilvirhabdus</taxon>
    </lineage>
</organism>
<evidence type="ECO:0000256" key="2">
    <source>
        <dbReference type="ARBA" id="ARBA00022801"/>
    </source>
</evidence>
<dbReference type="Pfam" id="PF00491">
    <property type="entry name" value="Arginase"/>
    <property type="match status" value="1"/>
</dbReference>
<keyword evidence="2" id="KW-0378">Hydrolase</keyword>
<keyword evidence="3" id="KW-0464">Manganese</keyword>
<evidence type="ECO:0000256" key="3">
    <source>
        <dbReference type="ARBA" id="ARBA00023211"/>
    </source>
</evidence>
<sequence>MNNNKIHIFEFPSNLGLKKKDIDLEPGVKLLPDWMKINKFHDLISPNRSFTLIPPAYSLDLDQDSGVRNADKIIKYAKDQARLLSDHLDKDCFAIMLGGDCSILIGIALALKEKGDYGLFFLDGHTDYVSPEVSKSKAAAAMELAIITGYGHEKLTNISKLEPYFEQKNVWCVGNREYDSTVVNEILDSEINYIDLKSLRKNGFKSCASQFLKMAKENRLDGFLVHLDVDVLNDDIMPAVDSREKDGLNYSEVNILLSELLSNDKAIGIDITILDPTLDKNGVYTKELVSNLIKVIKKGSSQHRL</sequence>